<evidence type="ECO:0000313" key="3">
    <source>
        <dbReference type="Proteomes" id="UP001168528"/>
    </source>
</evidence>
<dbReference type="EMBL" id="JAUKPO010000020">
    <property type="protein sequence ID" value="MDO1449601.1"/>
    <property type="molecule type" value="Genomic_DNA"/>
</dbReference>
<dbReference type="RefSeq" id="WP_302040405.1">
    <property type="nucleotide sequence ID" value="NZ_JAUKPO010000020.1"/>
</dbReference>
<gene>
    <name evidence="2" type="ORF">Q0590_25210</name>
</gene>
<sequence length="194" mass="23466">MKNYLLNVILYLAIIIFVNACTWQMEKSKEESDRVKKEIKRLKDSIEINTQYKVQPQLQEKTQLEDTLNQFIKPFRIQIDIINRELVSTEKEYENKLAKVKEQHFVKHGHNPNSYTSLEKIIDNLQAQRENKRKKYQDELEVIEKKYKTHEFYMLTNKRISFLKLSIDEINKRTNIKYKKRIKELEDTLTVLNN</sequence>
<name>A0ABT8RBX6_9BACT</name>
<keyword evidence="3" id="KW-1185">Reference proteome</keyword>
<protein>
    <recommendedName>
        <fullName evidence="4">Lipoprotein</fullName>
    </recommendedName>
</protein>
<organism evidence="2 3">
    <name type="scientific">Rhodocytophaga aerolata</name>
    <dbReference type="NCBI Taxonomy" id="455078"/>
    <lineage>
        <taxon>Bacteria</taxon>
        <taxon>Pseudomonadati</taxon>
        <taxon>Bacteroidota</taxon>
        <taxon>Cytophagia</taxon>
        <taxon>Cytophagales</taxon>
        <taxon>Rhodocytophagaceae</taxon>
        <taxon>Rhodocytophaga</taxon>
    </lineage>
</organism>
<keyword evidence="1" id="KW-0175">Coiled coil</keyword>
<evidence type="ECO:0000256" key="1">
    <source>
        <dbReference type="SAM" id="Coils"/>
    </source>
</evidence>
<accession>A0ABT8RBX6</accession>
<proteinExistence type="predicted"/>
<feature type="coiled-coil region" evidence="1">
    <location>
        <begin position="79"/>
        <end position="146"/>
    </location>
</feature>
<dbReference type="Proteomes" id="UP001168528">
    <property type="component" value="Unassembled WGS sequence"/>
</dbReference>
<evidence type="ECO:0008006" key="4">
    <source>
        <dbReference type="Google" id="ProtNLM"/>
    </source>
</evidence>
<reference evidence="2" key="1">
    <citation type="submission" date="2023-07" db="EMBL/GenBank/DDBJ databases">
        <title>The genome sequence of Rhodocytophaga aerolata KACC 12507.</title>
        <authorList>
            <person name="Zhang X."/>
        </authorList>
    </citation>
    <scope>NUCLEOTIDE SEQUENCE</scope>
    <source>
        <strain evidence="2">KACC 12507</strain>
    </source>
</reference>
<evidence type="ECO:0000313" key="2">
    <source>
        <dbReference type="EMBL" id="MDO1449601.1"/>
    </source>
</evidence>
<comment type="caution">
    <text evidence="2">The sequence shown here is derived from an EMBL/GenBank/DDBJ whole genome shotgun (WGS) entry which is preliminary data.</text>
</comment>